<reference evidence="2 3" key="1">
    <citation type="submission" date="2014-11" db="EMBL/GenBank/DDBJ databases">
        <title>Genome sequence of Flavihumibacter solisilvae 3-3.</title>
        <authorList>
            <person name="Zhou G."/>
            <person name="Li M."/>
            <person name="Wang G."/>
        </authorList>
    </citation>
    <scope>NUCLEOTIDE SEQUENCE [LARGE SCALE GENOMIC DNA]</scope>
    <source>
        <strain evidence="2 3">3-3</strain>
    </source>
</reference>
<evidence type="ECO:0000313" key="3">
    <source>
        <dbReference type="Proteomes" id="UP000031408"/>
    </source>
</evidence>
<accession>A0A0C1L4X6</accession>
<feature type="region of interest" description="Disordered" evidence="1">
    <location>
        <begin position="1"/>
        <end position="59"/>
    </location>
</feature>
<organism evidence="2 3">
    <name type="scientific">Flavihumibacter solisilvae</name>
    <dbReference type="NCBI Taxonomy" id="1349421"/>
    <lineage>
        <taxon>Bacteria</taxon>
        <taxon>Pseudomonadati</taxon>
        <taxon>Bacteroidota</taxon>
        <taxon>Chitinophagia</taxon>
        <taxon>Chitinophagales</taxon>
        <taxon>Chitinophagaceae</taxon>
        <taxon>Flavihumibacter</taxon>
    </lineage>
</organism>
<keyword evidence="3" id="KW-1185">Reference proteome</keyword>
<gene>
    <name evidence="2" type="ORF">OI18_07570</name>
</gene>
<sequence>MIDNKSTKSRKIQPPNQRQKDQESNIQSGKTNRIRNPTKPDVIQIQRKTQKDWYPLTDK</sequence>
<dbReference type="AlphaFoldDB" id="A0A0C1L4X6"/>
<evidence type="ECO:0000256" key="1">
    <source>
        <dbReference type="SAM" id="MobiDB-lite"/>
    </source>
</evidence>
<dbReference type="Proteomes" id="UP000031408">
    <property type="component" value="Unassembled WGS sequence"/>
</dbReference>
<name>A0A0C1L4X6_9BACT</name>
<feature type="compositionally biased region" description="Polar residues" evidence="1">
    <location>
        <begin position="24"/>
        <end position="35"/>
    </location>
</feature>
<dbReference type="EMBL" id="JSVC01000008">
    <property type="protein sequence ID" value="KIC95162.1"/>
    <property type="molecule type" value="Genomic_DNA"/>
</dbReference>
<proteinExistence type="predicted"/>
<comment type="caution">
    <text evidence="2">The sequence shown here is derived from an EMBL/GenBank/DDBJ whole genome shotgun (WGS) entry which is preliminary data.</text>
</comment>
<protein>
    <submittedName>
        <fullName evidence="2">Uncharacterized protein</fullName>
    </submittedName>
</protein>
<evidence type="ECO:0000313" key="2">
    <source>
        <dbReference type="EMBL" id="KIC95162.1"/>
    </source>
</evidence>